<evidence type="ECO:0000313" key="2">
    <source>
        <dbReference type="EMBL" id="MBD8889953.1"/>
    </source>
</evidence>
<reference evidence="2 3" key="2">
    <citation type="journal article" date="2021" name="Int. J. Syst. Evol. Microbiol.">
        <title>Roseibium litorale sp. nov., isolated from a tidal flat sediment and proposal for the reclassification of Labrenzia polysiphoniae as Roseibium polysiphoniae comb. nov.</title>
        <authorList>
            <person name="Liu Y."/>
            <person name="Pei T."/>
            <person name="Du J."/>
            <person name="Chao M."/>
            <person name="Deng M.R."/>
            <person name="Zhu H."/>
        </authorList>
    </citation>
    <scope>NUCLEOTIDE SEQUENCE [LARGE SCALE GENOMIC DNA]</scope>
    <source>
        <strain evidence="2 3">4C16A</strain>
    </source>
</reference>
<dbReference type="Proteomes" id="UP000632063">
    <property type="component" value="Unassembled WGS sequence"/>
</dbReference>
<comment type="caution">
    <text evidence="2">The sequence shown here is derived from an EMBL/GenBank/DDBJ whole genome shotgun (WGS) entry which is preliminary data.</text>
</comment>
<evidence type="ECO:0000313" key="3">
    <source>
        <dbReference type="Proteomes" id="UP000632063"/>
    </source>
</evidence>
<protein>
    <submittedName>
        <fullName evidence="2">Uncharacterized protein</fullName>
    </submittedName>
</protein>
<evidence type="ECO:0000256" key="1">
    <source>
        <dbReference type="SAM" id="MobiDB-lite"/>
    </source>
</evidence>
<gene>
    <name evidence="2" type="ORF">IG616_00195</name>
</gene>
<organism evidence="2 3">
    <name type="scientific">Roseibium litorale</name>
    <dbReference type="NCBI Taxonomy" id="2803841"/>
    <lineage>
        <taxon>Bacteria</taxon>
        <taxon>Pseudomonadati</taxon>
        <taxon>Pseudomonadota</taxon>
        <taxon>Alphaproteobacteria</taxon>
        <taxon>Hyphomicrobiales</taxon>
        <taxon>Stappiaceae</taxon>
        <taxon>Roseibium</taxon>
    </lineage>
</organism>
<accession>A0ABR9CGP4</accession>
<dbReference type="EMBL" id="JACYXI010000001">
    <property type="protein sequence ID" value="MBD8889953.1"/>
    <property type="molecule type" value="Genomic_DNA"/>
</dbReference>
<proteinExistence type="predicted"/>
<name>A0ABR9CGP4_9HYPH</name>
<reference evidence="3" key="1">
    <citation type="submission" date="2020-09" db="EMBL/GenBank/DDBJ databases">
        <title>The genome sequence of strain Labrenzia suaedae 4C16A.</title>
        <authorList>
            <person name="Liu Y."/>
        </authorList>
    </citation>
    <scope>NUCLEOTIDE SEQUENCE [LARGE SCALE GENOMIC DNA]</scope>
    <source>
        <strain evidence="3">4C16A</strain>
    </source>
</reference>
<dbReference type="RefSeq" id="WP_192145284.1">
    <property type="nucleotide sequence ID" value="NZ_JACYXI010000001.1"/>
</dbReference>
<sequence length="122" mass="13400">MARFPVYQKNILALGRLLANAATDPDAERRLKSDPAGELRRAGLPETTVSLFNFKVSVTQTGKEEPVVIPWRLNQEKLAKRDPEYLTSLADSLMSACGSMLGRTGPETTPEDADSLNARQLN</sequence>
<feature type="region of interest" description="Disordered" evidence="1">
    <location>
        <begin position="100"/>
        <end position="122"/>
    </location>
</feature>
<keyword evidence="3" id="KW-1185">Reference proteome</keyword>